<dbReference type="Proteomes" id="UP000807025">
    <property type="component" value="Unassembled WGS sequence"/>
</dbReference>
<reference evidence="1" key="1">
    <citation type="submission" date="2020-11" db="EMBL/GenBank/DDBJ databases">
        <authorList>
            <consortium name="DOE Joint Genome Institute"/>
            <person name="Ahrendt S."/>
            <person name="Riley R."/>
            <person name="Andreopoulos W."/>
            <person name="Labutti K."/>
            <person name="Pangilinan J."/>
            <person name="Ruiz-Duenas F.J."/>
            <person name="Barrasa J.M."/>
            <person name="Sanchez-Garcia M."/>
            <person name="Camarero S."/>
            <person name="Miyauchi S."/>
            <person name="Serrano A."/>
            <person name="Linde D."/>
            <person name="Babiker R."/>
            <person name="Drula E."/>
            <person name="Ayuso-Fernandez I."/>
            <person name="Pacheco R."/>
            <person name="Padilla G."/>
            <person name="Ferreira P."/>
            <person name="Barriuso J."/>
            <person name="Kellner H."/>
            <person name="Castanera R."/>
            <person name="Alfaro M."/>
            <person name="Ramirez L."/>
            <person name="Pisabarro A.G."/>
            <person name="Kuo A."/>
            <person name="Tritt A."/>
            <person name="Lipzen A."/>
            <person name="He G."/>
            <person name="Yan M."/>
            <person name="Ng V."/>
            <person name="Cullen D."/>
            <person name="Martin F."/>
            <person name="Rosso M.-N."/>
            <person name="Henrissat B."/>
            <person name="Hibbett D."/>
            <person name="Martinez A.T."/>
            <person name="Grigoriev I.V."/>
        </authorList>
    </citation>
    <scope>NUCLEOTIDE SEQUENCE</scope>
    <source>
        <strain evidence="1">ATCC 90797</strain>
    </source>
</reference>
<evidence type="ECO:0000313" key="1">
    <source>
        <dbReference type="EMBL" id="KAF9491750.1"/>
    </source>
</evidence>
<proteinExistence type="predicted"/>
<protein>
    <submittedName>
        <fullName evidence="1">Uncharacterized protein</fullName>
    </submittedName>
</protein>
<dbReference type="EMBL" id="MU154613">
    <property type="protein sequence ID" value="KAF9491750.1"/>
    <property type="molecule type" value="Genomic_DNA"/>
</dbReference>
<keyword evidence="2" id="KW-1185">Reference proteome</keyword>
<dbReference type="SUPFAM" id="SSF69322">
    <property type="entry name" value="Tricorn protease domain 2"/>
    <property type="match status" value="1"/>
</dbReference>
<gene>
    <name evidence="1" type="ORF">BDN71DRAFT_1510097</name>
</gene>
<name>A0A9P5ZQH1_PLEER</name>
<evidence type="ECO:0000313" key="2">
    <source>
        <dbReference type="Proteomes" id="UP000807025"/>
    </source>
</evidence>
<sequence length="324" mass="35853">MELENIVVKWVRADIEWSSPTGTRPPRRRLVRGNITHCVTTLVEGRWLLSSDALDQGDLDSKAPGMDASVLVPALDGYEVVCMDVFTDRASATLEFDLAVELDHWEGDVPTSGKVVIWRIVVVENQGRLTPTATCTTSFRVPPGLIYDASLFESKVARLFNARIVEVYDWKASHRKSTVQLQSANFFLQLLPDRKVLVCDTNYVRIYNVPESPTLAVDDTPQTSPADAPVFADEEIIRGGLSALYFGQSSSSYISFATEGGIYVLTLDADDLVLVTRLAEHKAGSQSCYGLALHRAYVRHCYNPQASFTLNLLKGEDHSAKAHD</sequence>
<comment type="caution">
    <text evidence="1">The sequence shown here is derived from an EMBL/GenBank/DDBJ whole genome shotgun (WGS) entry which is preliminary data.</text>
</comment>
<dbReference type="AlphaFoldDB" id="A0A9P5ZQH1"/>
<organism evidence="1 2">
    <name type="scientific">Pleurotus eryngii</name>
    <name type="common">Boletus of the steppes</name>
    <dbReference type="NCBI Taxonomy" id="5323"/>
    <lineage>
        <taxon>Eukaryota</taxon>
        <taxon>Fungi</taxon>
        <taxon>Dikarya</taxon>
        <taxon>Basidiomycota</taxon>
        <taxon>Agaricomycotina</taxon>
        <taxon>Agaricomycetes</taxon>
        <taxon>Agaricomycetidae</taxon>
        <taxon>Agaricales</taxon>
        <taxon>Pleurotineae</taxon>
        <taxon>Pleurotaceae</taxon>
        <taxon>Pleurotus</taxon>
    </lineage>
</organism>
<accession>A0A9P5ZQH1</accession>